<dbReference type="Proteomes" id="UP000185479">
    <property type="component" value="Chromosome"/>
</dbReference>
<dbReference type="InterPro" id="IPR024072">
    <property type="entry name" value="DHFR-like_dom_sf"/>
</dbReference>
<evidence type="ECO:0000256" key="1">
    <source>
        <dbReference type="ARBA" id="ARBA00005104"/>
    </source>
</evidence>
<dbReference type="SUPFAM" id="SSF53597">
    <property type="entry name" value="Dihydrofolate reductase-like"/>
    <property type="match status" value="1"/>
</dbReference>
<evidence type="ECO:0000313" key="6">
    <source>
        <dbReference type="EMBL" id="GEB96798.1"/>
    </source>
</evidence>
<name>A0A1L7CMC4_CORFL</name>
<dbReference type="PANTHER" id="PTHR38011:SF7">
    <property type="entry name" value="2,5-DIAMINO-6-RIBOSYLAMINO-4(3H)-PYRIMIDINONE 5'-PHOSPHATE REDUCTASE"/>
    <property type="match status" value="1"/>
</dbReference>
<dbReference type="InterPro" id="IPR050765">
    <property type="entry name" value="Riboflavin_Biosynth_HTPR"/>
</dbReference>
<dbReference type="OrthoDB" id="5243299at2"/>
<protein>
    <submittedName>
        <fullName evidence="5">Deaminase</fullName>
    </submittedName>
</protein>
<gene>
    <name evidence="6" type="ORF">CFL01nite_02930</name>
    <name evidence="5" type="ORF">CFLV_07080</name>
</gene>
<dbReference type="Proteomes" id="UP000315353">
    <property type="component" value="Unassembled WGS sequence"/>
</dbReference>
<keyword evidence="7" id="KW-1185">Reference proteome</keyword>
<dbReference type="Gene3D" id="3.40.430.10">
    <property type="entry name" value="Dihydrofolate Reductase, subunit A"/>
    <property type="match status" value="1"/>
</dbReference>
<evidence type="ECO:0000256" key="3">
    <source>
        <dbReference type="ARBA" id="ARBA00023002"/>
    </source>
</evidence>
<comment type="pathway">
    <text evidence="1">Cofactor biosynthesis; riboflavin biosynthesis.</text>
</comment>
<evidence type="ECO:0000313" key="5">
    <source>
        <dbReference type="EMBL" id="APT86971.1"/>
    </source>
</evidence>
<evidence type="ECO:0000313" key="7">
    <source>
        <dbReference type="Proteomes" id="UP000185479"/>
    </source>
</evidence>
<dbReference type="Pfam" id="PF01872">
    <property type="entry name" value="RibD_C"/>
    <property type="match status" value="1"/>
</dbReference>
<feature type="domain" description="Bacterial bifunctional deaminase-reductase C-terminal" evidence="4">
    <location>
        <begin position="17"/>
        <end position="213"/>
    </location>
</feature>
<dbReference type="GeneID" id="82880478"/>
<dbReference type="KEGG" id="cfc:CFLV_07080"/>
<accession>A0A1L7CMC4</accession>
<reference evidence="6 8" key="2">
    <citation type="submission" date="2019-06" db="EMBL/GenBank/DDBJ databases">
        <title>Whole genome shotgun sequence of Corynebacterium flavescens NBRC 14136.</title>
        <authorList>
            <person name="Hosoyama A."/>
            <person name="Uohara A."/>
            <person name="Ohji S."/>
            <person name="Ichikawa N."/>
        </authorList>
    </citation>
    <scope>NUCLEOTIDE SEQUENCE [LARGE SCALE GENOMIC DNA]</scope>
    <source>
        <strain evidence="6 8">NBRC 14136</strain>
    </source>
</reference>
<evidence type="ECO:0000259" key="4">
    <source>
        <dbReference type="Pfam" id="PF01872"/>
    </source>
</evidence>
<dbReference type="GO" id="GO:0008703">
    <property type="term" value="F:5-amino-6-(5-phosphoribosylamino)uracil reductase activity"/>
    <property type="evidence" value="ECO:0007669"/>
    <property type="project" value="InterPro"/>
</dbReference>
<dbReference type="PANTHER" id="PTHR38011">
    <property type="entry name" value="DIHYDROFOLATE REDUCTASE FAMILY PROTEIN (AFU_ORTHOLOGUE AFUA_8G06820)"/>
    <property type="match status" value="1"/>
</dbReference>
<dbReference type="EMBL" id="BJNB01000002">
    <property type="protein sequence ID" value="GEB96798.1"/>
    <property type="molecule type" value="Genomic_DNA"/>
</dbReference>
<dbReference type="STRING" id="28028.CFLV_07080"/>
<dbReference type="EMBL" id="CP009246">
    <property type="protein sequence ID" value="APT86971.1"/>
    <property type="molecule type" value="Genomic_DNA"/>
</dbReference>
<evidence type="ECO:0000313" key="8">
    <source>
        <dbReference type="Proteomes" id="UP000315353"/>
    </source>
</evidence>
<dbReference type="GO" id="GO:0009231">
    <property type="term" value="P:riboflavin biosynthetic process"/>
    <property type="evidence" value="ECO:0007669"/>
    <property type="project" value="InterPro"/>
</dbReference>
<keyword evidence="2" id="KW-0521">NADP</keyword>
<keyword evidence="3" id="KW-0560">Oxidoreductase</keyword>
<dbReference type="InterPro" id="IPR002734">
    <property type="entry name" value="RibDG_C"/>
</dbReference>
<reference evidence="5 7" key="1">
    <citation type="submission" date="2014-08" db="EMBL/GenBank/DDBJ databases">
        <title>Complete genome sequence of Corynebacterium flavescens OJ8(T)(=DSM 20296(T)), isolated from cheese.</title>
        <authorList>
            <person name="Ruckert C."/>
            <person name="Albersmeier A."/>
            <person name="Winkler A."/>
            <person name="Kalinowski J."/>
        </authorList>
    </citation>
    <scope>NUCLEOTIDE SEQUENCE [LARGE SCALE GENOMIC DNA]</scope>
    <source>
        <strain evidence="5 7">OJ8</strain>
    </source>
</reference>
<dbReference type="AlphaFoldDB" id="A0A1L7CMC4"/>
<dbReference type="RefSeq" id="WP_075729924.1">
    <property type="nucleotide sequence ID" value="NZ_BJNB01000002.1"/>
</dbReference>
<organism evidence="5 7">
    <name type="scientific">Corynebacterium flavescens</name>
    <dbReference type="NCBI Taxonomy" id="28028"/>
    <lineage>
        <taxon>Bacteria</taxon>
        <taxon>Bacillati</taxon>
        <taxon>Actinomycetota</taxon>
        <taxon>Actinomycetes</taxon>
        <taxon>Mycobacteriales</taxon>
        <taxon>Corynebacteriaceae</taxon>
        <taxon>Corynebacterium</taxon>
    </lineage>
</organism>
<sequence length="223" mass="23280">MLDISELLGPDQPGIRLIEATSLVGSATTHGTSGQLGNATDSALFAAMREWADVIVVAAGTVEAEDYGGVAKPSTARIAAVTRSLSLSADSKFFRVTTPPLVLCPDVALDSPKAQVLREAGAELVGVGDGGVEEIVAALHARGFRRLVVEGGPHLYAGFIAAGLVDKFYLTVDPHLSPSVETPLVNPAFLDSGADSIVPMELENVQADGDGTVFLRYRRRPTA</sequence>
<evidence type="ECO:0000256" key="2">
    <source>
        <dbReference type="ARBA" id="ARBA00022857"/>
    </source>
</evidence>
<proteinExistence type="predicted"/>